<keyword evidence="15 22" id="KW-0472">Membrane</keyword>
<dbReference type="InterPro" id="IPR011009">
    <property type="entry name" value="Kinase-like_dom_sf"/>
</dbReference>
<evidence type="ECO:0000256" key="5">
    <source>
        <dbReference type="ARBA" id="ARBA00022553"/>
    </source>
</evidence>
<dbReference type="InterPro" id="IPR000742">
    <property type="entry name" value="EGF"/>
</dbReference>
<comment type="caution">
    <text evidence="20">Lacks conserved residue(s) required for the propagation of feature annotation.</text>
</comment>
<dbReference type="Gramene" id="AUR62027193-RA">
    <property type="protein sequence ID" value="AUR62027193-RA:cds"/>
    <property type="gene ID" value="AUR62027193"/>
</dbReference>
<comment type="catalytic activity">
    <reaction evidence="18">
        <text>L-threonyl-[protein] + ATP = O-phospho-L-threonyl-[protein] + ADP + H(+)</text>
        <dbReference type="Rhea" id="RHEA:46608"/>
        <dbReference type="Rhea" id="RHEA-COMP:11060"/>
        <dbReference type="Rhea" id="RHEA-COMP:11605"/>
        <dbReference type="ChEBI" id="CHEBI:15378"/>
        <dbReference type="ChEBI" id="CHEBI:30013"/>
        <dbReference type="ChEBI" id="CHEBI:30616"/>
        <dbReference type="ChEBI" id="CHEBI:61977"/>
        <dbReference type="ChEBI" id="CHEBI:456216"/>
        <dbReference type="EC" id="2.7.11.1"/>
    </reaction>
</comment>
<evidence type="ECO:0000256" key="1">
    <source>
        <dbReference type="ARBA" id="ARBA00004162"/>
    </source>
</evidence>
<dbReference type="PROSITE" id="PS50011">
    <property type="entry name" value="PROTEIN_KINASE_DOM"/>
    <property type="match status" value="1"/>
</dbReference>
<dbReference type="InterPro" id="IPR036396">
    <property type="entry name" value="Cyt_P450_sf"/>
</dbReference>
<dbReference type="InterPro" id="IPR008271">
    <property type="entry name" value="Ser/Thr_kinase_AS"/>
</dbReference>
<keyword evidence="11 21" id="KW-0547">Nucleotide-binding</keyword>
<dbReference type="InterPro" id="IPR017972">
    <property type="entry name" value="Cyt_P450_CS"/>
</dbReference>
<dbReference type="InterPro" id="IPR000719">
    <property type="entry name" value="Prot_kinase_dom"/>
</dbReference>
<keyword evidence="14 22" id="KW-1133">Transmembrane helix</keyword>
<dbReference type="PROSITE" id="PS00086">
    <property type="entry name" value="CYTOCHROME_P450"/>
    <property type="match status" value="1"/>
</dbReference>
<feature type="transmembrane region" description="Helical" evidence="22">
    <location>
        <begin position="292"/>
        <end position="315"/>
    </location>
</feature>
<dbReference type="PROSITE" id="PS50026">
    <property type="entry name" value="EGF_3"/>
    <property type="match status" value="1"/>
</dbReference>
<dbReference type="PRINTS" id="PR00463">
    <property type="entry name" value="EP450I"/>
</dbReference>
<evidence type="ECO:0000256" key="22">
    <source>
        <dbReference type="SAM" id="Phobius"/>
    </source>
</evidence>
<dbReference type="InterPro" id="IPR002401">
    <property type="entry name" value="Cyt_P450_E_grp-I"/>
</dbReference>
<evidence type="ECO:0000256" key="10">
    <source>
        <dbReference type="ARBA" id="ARBA00022737"/>
    </source>
</evidence>
<evidence type="ECO:0000256" key="12">
    <source>
        <dbReference type="ARBA" id="ARBA00022777"/>
    </source>
</evidence>
<dbReference type="SUPFAM" id="SSF56112">
    <property type="entry name" value="Protein kinase-like (PK-like)"/>
    <property type="match status" value="1"/>
</dbReference>
<name>A0A803MCK0_CHEQI</name>
<evidence type="ECO:0000256" key="19">
    <source>
        <dbReference type="ARBA" id="ARBA00048679"/>
    </source>
</evidence>
<evidence type="ECO:0000259" key="23">
    <source>
        <dbReference type="PROSITE" id="PS50011"/>
    </source>
</evidence>
<dbReference type="InterPro" id="IPR017441">
    <property type="entry name" value="Protein_kinase_ATP_BS"/>
</dbReference>
<keyword evidence="10" id="KW-0677">Repeat</keyword>
<evidence type="ECO:0000256" key="7">
    <source>
        <dbReference type="ARBA" id="ARBA00022679"/>
    </source>
</evidence>
<dbReference type="InterPro" id="IPR051809">
    <property type="entry name" value="Plant_receptor-like_S/T_kinase"/>
</dbReference>
<dbReference type="InterPro" id="IPR001128">
    <property type="entry name" value="Cyt_P450"/>
</dbReference>
<reference evidence="25" key="1">
    <citation type="journal article" date="2017" name="Nature">
        <title>The genome of Chenopodium quinoa.</title>
        <authorList>
            <person name="Jarvis D.E."/>
            <person name="Ho Y.S."/>
            <person name="Lightfoot D.J."/>
            <person name="Schmoeckel S.M."/>
            <person name="Li B."/>
            <person name="Borm T.J.A."/>
            <person name="Ohyanagi H."/>
            <person name="Mineta K."/>
            <person name="Michell C.T."/>
            <person name="Saber N."/>
            <person name="Kharbatia N.M."/>
            <person name="Rupper R.R."/>
            <person name="Sharp A.R."/>
            <person name="Dally N."/>
            <person name="Boughton B.A."/>
            <person name="Woo Y.H."/>
            <person name="Gao G."/>
            <person name="Schijlen E.G.W.M."/>
            <person name="Guo X."/>
            <person name="Momin A.A."/>
            <person name="Negrao S."/>
            <person name="Al-Babili S."/>
            <person name="Gehring C."/>
            <person name="Roessner U."/>
            <person name="Jung C."/>
            <person name="Murphy K."/>
            <person name="Arold S.T."/>
            <person name="Gojobori T."/>
            <person name="van der Linden C.G."/>
            <person name="van Loo E.N."/>
            <person name="Jellen E.N."/>
            <person name="Maughan P.J."/>
            <person name="Tester M."/>
        </authorList>
    </citation>
    <scope>NUCLEOTIDE SEQUENCE [LARGE SCALE GENOMIC DNA]</scope>
    <source>
        <strain evidence="25">cv. PI 614886</strain>
    </source>
</reference>
<keyword evidence="17" id="KW-0325">Glycoprotein</keyword>
<feature type="domain" description="EGF-like" evidence="24">
    <location>
        <begin position="217"/>
        <end position="252"/>
    </location>
</feature>
<protein>
    <recommendedName>
        <fullName evidence="2">non-specific serine/threonine protein kinase</fullName>
        <ecNumber evidence="2">2.7.11.1</ecNumber>
    </recommendedName>
</protein>
<dbReference type="PROSITE" id="PS00107">
    <property type="entry name" value="PROTEIN_KINASE_ATP"/>
    <property type="match status" value="1"/>
</dbReference>
<organism evidence="25 26">
    <name type="scientific">Chenopodium quinoa</name>
    <name type="common">Quinoa</name>
    <dbReference type="NCBI Taxonomy" id="63459"/>
    <lineage>
        <taxon>Eukaryota</taxon>
        <taxon>Viridiplantae</taxon>
        <taxon>Streptophyta</taxon>
        <taxon>Embryophyta</taxon>
        <taxon>Tracheophyta</taxon>
        <taxon>Spermatophyta</taxon>
        <taxon>Magnoliopsida</taxon>
        <taxon>eudicotyledons</taxon>
        <taxon>Gunneridae</taxon>
        <taxon>Pentapetalae</taxon>
        <taxon>Caryophyllales</taxon>
        <taxon>Chenopodiaceae</taxon>
        <taxon>Chenopodioideae</taxon>
        <taxon>Atripliceae</taxon>
        <taxon>Chenopodium</taxon>
    </lineage>
</organism>
<dbReference type="GO" id="GO:0005886">
    <property type="term" value="C:plasma membrane"/>
    <property type="evidence" value="ECO:0007669"/>
    <property type="project" value="UniProtKB-SubCell"/>
</dbReference>
<dbReference type="GO" id="GO:0020037">
    <property type="term" value="F:heme binding"/>
    <property type="evidence" value="ECO:0007669"/>
    <property type="project" value="InterPro"/>
</dbReference>
<keyword evidence="5" id="KW-0597">Phosphoprotein</keyword>
<dbReference type="Gene3D" id="1.10.630.10">
    <property type="entry name" value="Cytochrome P450"/>
    <property type="match status" value="1"/>
</dbReference>
<keyword evidence="4" id="KW-0723">Serine/threonine-protein kinase</keyword>
<comment type="subcellular location">
    <subcellularLocation>
        <location evidence="1">Cell membrane</location>
        <topology evidence="1">Single-pass membrane protein</topology>
    </subcellularLocation>
</comment>
<dbReference type="GO" id="GO:0005524">
    <property type="term" value="F:ATP binding"/>
    <property type="evidence" value="ECO:0007669"/>
    <property type="project" value="UniProtKB-UniRule"/>
</dbReference>
<feature type="transmembrane region" description="Helical" evidence="22">
    <location>
        <begin position="17"/>
        <end position="40"/>
    </location>
</feature>
<dbReference type="GO" id="GO:0016705">
    <property type="term" value="F:oxidoreductase activity, acting on paired donors, with incorporation or reduction of molecular oxygen"/>
    <property type="evidence" value="ECO:0007669"/>
    <property type="project" value="InterPro"/>
</dbReference>
<evidence type="ECO:0000256" key="17">
    <source>
        <dbReference type="ARBA" id="ARBA00023180"/>
    </source>
</evidence>
<dbReference type="PRINTS" id="PR00385">
    <property type="entry name" value="P450"/>
</dbReference>
<dbReference type="EC" id="2.7.11.1" evidence="2"/>
<reference evidence="25" key="2">
    <citation type="submission" date="2021-03" db="UniProtKB">
        <authorList>
            <consortium name="EnsemblPlants"/>
        </authorList>
    </citation>
    <scope>IDENTIFICATION</scope>
</reference>
<keyword evidence="20" id="KW-1015">Disulfide bond</keyword>
<dbReference type="SMART" id="SM00220">
    <property type="entry name" value="S_TKc"/>
    <property type="match status" value="1"/>
</dbReference>
<keyword evidence="26" id="KW-1185">Reference proteome</keyword>
<evidence type="ECO:0000256" key="16">
    <source>
        <dbReference type="ARBA" id="ARBA00023170"/>
    </source>
</evidence>
<keyword evidence="16" id="KW-0675">Receptor</keyword>
<evidence type="ECO:0000256" key="2">
    <source>
        <dbReference type="ARBA" id="ARBA00012513"/>
    </source>
</evidence>
<dbReference type="PROSITE" id="PS00108">
    <property type="entry name" value="PROTEIN_KINASE_ST"/>
    <property type="match status" value="1"/>
</dbReference>
<keyword evidence="9" id="KW-0732">Signal</keyword>
<evidence type="ECO:0000259" key="24">
    <source>
        <dbReference type="PROSITE" id="PS50026"/>
    </source>
</evidence>
<dbReference type="AlphaFoldDB" id="A0A803MCK0"/>
<evidence type="ECO:0000256" key="21">
    <source>
        <dbReference type="PROSITE-ProRule" id="PRU10141"/>
    </source>
</evidence>
<dbReference type="Gene3D" id="1.10.510.10">
    <property type="entry name" value="Transferase(Phosphotransferase) domain 1"/>
    <property type="match status" value="1"/>
</dbReference>
<feature type="domain" description="Protein kinase" evidence="23">
    <location>
        <begin position="351"/>
        <end position="636"/>
    </location>
</feature>
<dbReference type="Pfam" id="PF00067">
    <property type="entry name" value="p450"/>
    <property type="match status" value="2"/>
</dbReference>
<dbReference type="OMA" id="HANCTAF"/>
<evidence type="ECO:0000256" key="6">
    <source>
        <dbReference type="ARBA" id="ARBA00022614"/>
    </source>
</evidence>
<evidence type="ECO:0000256" key="13">
    <source>
        <dbReference type="ARBA" id="ARBA00022840"/>
    </source>
</evidence>
<keyword evidence="3" id="KW-1003">Cell membrane</keyword>
<dbReference type="PANTHER" id="PTHR27008:SF499">
    <property type="entry name" value="OS06G0581500 PROTEIN"/>
    <property type="match status" value="1"/>
</dbReference>
<dbReference type="PANTHER" id="PTHR27008">
    <property type="entry name" value="OS04G0122200 PROTEIN"/>
    <property type="match status" value="1"/>
</dbReference>
<keyword evidence="8 22" id="KW-0812">Transmembrane</keyword>
<keyword evidence="20" id="KW-0245">EGF-like domain</keyword>
<dbReference type="Proteomes" id="UP000596660">
    <property type="component" value="Unplaced"/>
</dbReference>
<evidence type="ECO:0000256" key="15">
    <source>
        <dbReference type="ARBA" id="ARBA00023136"/>
    </source>
</evidence>
<dbReference type="EnsemblPlants" id="AUR62027193-RA">
    <property type="protein sequence ID" value="AUR62027193-RA:cds"/>
    <property type="gene ID" value="AUR62027193"/>
</dbReference>
<keyword evidence="7" id="KW-0808">Transferase</keyword>
<dbReference type="GO" id="GO:0004674">
    <property type="term" value="F:protein serine/threonine kinase activity"/>
    <property type="evidence" value="ECO:0007669"/>
    <property type="project" value="UniProtKB-KW"/>
</dbReference>
<dbReference type="InterPro" id="IPR001245">
    <property type="entry name" value="Ser-Thr/Tyr_kinase_cat_dom"/>
</dbReference>
<evidence type="ECO:0000256" key="14">
    <source>
        <dbReference type="ARBA" id="ARBA00022989"/>
    </source>
</evidence>
<dbReference type="Gene3D" id="3.30.200.20">
    <property type="entry name" value="Phosphorylase Kinase, domain 1"/>
    <property type="match status" value="1"/>
</dbReference>
<evidence type="ECO:0000256" key="11">
    <source>
        <dbReference type="ARBA" id="ARBA00022741"/>
    </source>
</evidence>
<dbReference type="Pfam" id="PF07714">
    <property type="entry name" value="PK_Tyr_Ser-Thr"/>
    <property type="match status" value="1"/>
</dbReference>
<keyword evidence="13 21" id="KW-0067">ATP-binding</keyword>
<evidence type="ECO:0000256" key="8">
    <source>
        <dbReference type="ARBA" id="ARBA00022692"/>
    </source>
</evidence>
<comment type="catalytic activity">
    <reaction evidence="19">
        <text>L-seryl-[protein] + ATP = O-phospho-L-seryl-[protein] + ADP + H(+)</text>
        <dbReference type="Rhea" id="RHEA:17989"/>
        <dbReference type="Rhea" id="RHEA-COMP:9863"/>
        <dbReference type="Rhea" id="RHEA-COMP:11604"/>
        <dbReference type="ChEBI" id="CHEBI:15378"/>
        <dbReference type="ChEBI" id="CHEBI:29999"/>
        <dbReference type="ChEBI" id="CHEBI:30616"/>
        <dbReference type="ChEBI" id="CHEBI:83421"/>
        <dbReference type="ChEBI" id="CHEBI:456216"/>
        <dbReference type="EC" id="2.7.11.1"/>
    </reaction>
</comment>
<dbReference type="SUPFAM" id="SSF48264">
    <property type="entry name" value="Cytochrome P450"/>
    <property type="match status" value="1"/>
</dbReference>
<keyword evidence="12" id="KW-0418">Kinase</keyword>
<proteinExistence type="predicted"/>
<evidence type="ECO:0000256" key="20">
    <source>
        <dbReference type="PROSITE-ProRule" id="PRU00076"/>
    </source>
</evidence>
<dbReference type="FunFam" id="1.10.510.10:FF:000358">
    <property type="entry name" value="Putative leucine-rich repeat receptor-like serine/threonine-protein kinase"/>
    <property type="match status" value="1"/>
</dbReference>
<evidence type="ECO:0000256" key="9">
    <source>
        <dbReference type="ARBA" id="ARBA00022729"/>
    </source>
</evidence>
<dbReference type="FunFam" id="3.30.200.20:FF:000432">
    <property type="entry name" value="LRR receptor-like serine/threonine-protein kinase EFR"/>
    <property type="match status" value="1"/>
</dbReference>
<keyword evidence="6" id="KW-0433">Leucine-rich repeat</keyword>
<dbReference type="GO" id="GO:0005506">
    <property type="term" value="F:iron ion binding"/>
    <property type="evidence" value="ECO:0007669"/>
    <property type="project" value="InterPro"/>
</dbReference>
<evidence type="ECO:0000256" key="4">
    <source>
        <dbReference type="ARBA" id="ARBA00022527"/>
    </source>
</evidence>
<accession>A0A803MCK0</accession>
<evidence type="ECO:0000313" key="25">
    <source>
        <dbReference type="EnsemblPlants" id="AUR62027193-RA:cds"/>
    </source>
</evidence>
<evidence type="ECO:0000256" key="3">
    <source>
        <dbReference type="ARBA" id="ARBA00022475"/>
    </source>
</evidence>
<evidence type="ECO:0000256" key="18">
    <source>
        <dbReference type="ARBA" id="ARBA00047899"/>
    </source>
</evidence>
<feature type="disulfide bond" evidence="20">
    <location>
        <begin position="223"/>
        <end position="240"/>
    </location>
</feature>
<feature type="binding site" evidence="21">
    <location>
        <position position="383"/>
    </location>
    <ligand>
        <name>ATP</name>
        <dbReference type="ChEBI" id="CHEBI:30616"/>
    </ligand>
</feature>
<evidence type="ECO:0000313" key="26">
    <source>
        <dbReference type="Proteomes" id="UP000596660"/>
    </source>
</evidence>
<dbReference type="GO" id="GO:0004497">
    <property type="term" value="F:monooxygenase activity"/>
    <property type="evidence" value="ECO:0007669"/>
    <property type="project" value="InterPro"/>
</dbReference>
<dbReference type="Gene3D" id="2.10.25.10">
    <property type="entry name" value="Laminin"/>
    <property type="match status" value="1"/>
</dbReference>
<sequence length="783" mass="87514">MAQNRKMQTTTKNVDRIIMVVIIYNLVILLTTFISVTKAIEISGNCSSRSCLGTKVQYPFGFSENCEFQLDCKSNGRMFFKGYDIRSITRWKSIILNFPPNCSRSITEIRHLFGKNYALTNLNGLLLQNCAKPFIGCMIPPSLLESRLAFCGSKSENMSCYDSKNGTLEGEILRYEDVTDSRCNLLYSSIVVDSFVSGGNPDDTWLELEAVQVSWWINGECRCHEKARCIQVAGASGFRCQCDKGFIGDGFIDGEGCRNEKYFGNEESCSGDKLHLPNCQTNKSKRRHKLRFVVTLIIAVASLVGVVLSLIYILVQFRKKQNKISQGSMLNLKLPFLKVSYDMLLKATERFSKENLVGAGHFGSVYKGVLDLEHNKKVIVAVKVISLDLKGATKSFMAECEVLRNIRHRNLLRIITACSSTDFRGNDFKALVYEFMPNGNLQQWIHNNQHTENILSLVQRVSIAIDVACALDYLHNYCDIPIIHCDLKPANILLDNDMVANVGDFGLARFHSQSSSRITSSVAVKGTVGYAAPEYGLGSRVSKEGDMYSFGIVLIEMMIAQSPTSSMFEEGLDLHKYAKKALSTDRLSRVVDPRLLDDSDGAGNGNQDIISATNELLARGTESSTTTIEWAMSELIAKARVEMDHVIGKGKWVLEKDIQNLPYVCAIVKETMRLHPVAPLLAPHLAREQVKIKGYDIPKDVKGHNFELLPFGSGRRMCLGYNLGLKVIETSLANLLHGFAWKLPNNMKPQEVDMDEVYGLSNPKKIPLSVCAEPRLCHHIYHI</sequence>